<protein>
    <recommendedName>
        <fullName evidence="1">Ubiquitin-like domain-containing protein</fullName>
    </recommendedName>
</protein>
<evidence type="ECO:0000313" key="2">
    <source>
        <dbReference type="EMBL" id="KAK5580384.1"/>
    </source>
</evidence>
<keyword evidence="3" id="KW-1185">Reference proteome</keyword>
<evidence type="ECO:0000259" key="1">
    <source>
        <dbReference type="PROSITE" id="PS50053"/>
    </source>
</evidence>
<evidence type="ECO:0000313" key="3">
    <source>
        <dbReference type="Proteomes" id="UP001344447"/>
    </source>
</evidence>
<dbReference type="CDD" id="cd16116">
    <property type="entry name" value="Ubl_Smt3_like"/>
    <property type="match status" value="1"/>
</dbReference>
<accession>A0AAN7YQM4</accession>
<proteinExistence type="predicted"/>
<dbReference type="PROSITE" id="PS50053">
    <property type="entry name" value="UBIQUITIN_2"/>
    <property type="match status" value="1"/>
</dbReference>
<dbReference type="Pfam" id="PF11976">
    <property type="entry name" value="Rad60-SLD"/>
    <property type="match status" value="1"/>
</dbReference>
<sequence length="98" mass="11029">MENTKEEPGVNGEAQVKDEHINLKVKNQNGGEVFFKIKRSTPLKKLMEAYCQRQGLNYASCRFLFDGVRVKEEATPNQLGMDNEDVLDCALMQTGGSF</sequence>
<dbReference type="SUPFAM" id="SSF54236">
    <property type="entry name" value="Ubiquitin-like"/>
    <property type="match status" value="1"/>
</dbReference>
<dbReference type="EMBL" id="JAVFKY010000002">
    <property type="protein sequence ID" value="KAK5580384.1"/>
    <property type="molecule type" value="Genomic_DNA"/>
</dbReference>
<dbReference type="PANTHER" id="PTHR10562">
    <property type="entry name" value="SMALL UBIQUITIN-RELATED MODIFIER"/>
    <property type="match status" value="1"/>
</dbReference>
<feature type="domain" description="Ubiquitin-like" evidence="1">
    <location>
        <begin position="21"/>
        <end position="96"/>
    </location>
</feature>
<dbReference type="Proteomes" id="UP001344447">
    <property type="component" value="Unassembled WGS sequence"/>
</dbReference>
<comment type="caution">
    <text evidence="2">The sequence shown here is derived from an EMBL/GenBank/DDBJ whole genome shotgun (WGS) entry which is preliminary data.</text>
</comment>
<dbReference type="SMART" id="SM00213">
    <property type="entry name" value="UBQ"/>
    <property type="match status" value="1"/>
</dbReference>
<dbReference type="Gene3D" id="3.10.20.90">
    <property type="entry name" value="Phosphatidylinositol 3-kinase Catalytic Subunit, Chain A, domain 1"/>
    <property type="match status" value="1"/>
</dbReference>
<gene>
    <name evidence="2" type="ORF">RB653_000400</name>
</gene>
<dbReference type="InterPro" id="IPR022617">
    <property type="entry name" value="Rad60/SUMO-like_dom"/>
</dbReference>
<dbReference type="FunFam" id="3.10.20.90:FF:000155">
    <property type="entry name" value="Ubiquitin-like protein SMT3"/>
    <property type="match status" value="1"/>
</dbReference>
<reference evidence="2 3" key="1">
    <citation type="submission" date="2023-11" db="EMBL/GenBank/DDBJ databases">
        <title>Dfirmibasis_genome.</title>
        <authorList>
            <person name="Edelbroek B."/>
            <person name="Kjellin J."/>
            <person name="Jerlstrom-Hultqvist J."/>
            <person name="Soderbom F."/>
        </authorList>
    </citation>
    <scope>NUCLEOTIDE SEQUENCE [LARGE SCALE GENOMIC DNA]</scope>
    <source>
        <strain evidence="2 3">TNS-C-14</strain>
    </source>
</reference>
<dbReference type="AlphaFoldDB" id="A0AAN7YQM4"/>
<dbReference type="InterPro" id="IPR000626">
    <property type="entry name" value="Ubiquitin-like_dom"/>
</dbReference>
<dbReference type="InterPro" id="IPR029071">
    <property type="entry name" value="Ubiquitin-like_domsf"/>
</dbReference>
<name>A0AAN7YQM4_9MYCE</name>
<organism evidence="2 3">
    <name type="scientific">Dictyostelium firmibasis</name>
    <dbReference type="NCBI Taxonomy" id="79012"/>
    <lineage>
        <taxon>Eukaryota</taxon>
        <taxon>Amoebozoa</taxon>
        <taxon>Evosea</taxon>
        <taxon>Eumycetozoa</taxon>
        <taxon>Dictyostelia</taxon>
        <taxon>Dictyosteliales</taxon>
        <taxon>Dictyosteliaceae</taxon>
        <taxon>Dictyostelium</taxon>
    </lineage>
</organism>